<keyword evidence="3" id="KW-1015">Disulfide bond</keyword>
<proteinExistence type="predicted"/>
<dbReference type="CDD" id="cd02947">
    <property type="entry name" value="TRX_family"/>
    <property type="match status" value="1"/>
</dbReference>
<organism evidence="6">
    <name type="scientific">marine metagenome</name>
    <dbReference type="NCBI Taxonomy" id="408172"/>
    <lineage>
        <taxon>unclassified sequences</taxon>
        <taxon>metagenomes</taxon>
        <taxon>ecological metagenomes</taxon>
    </lineage>
</organism>
<dbReference type="SUPFAM" id="SSF52833">
    <property type="entry name" value="Thioredoxin-like"/>
    <property type="match status" value="1"/>
</dbReference>
<dbReference type="FunFam" id="3.40.30.10:FF:000001">
    <property type="entry name" value="Thioredoxin"/>
    <property type="match status" value="1"/>
</dbReference>
<reference evidence="6" key="1">
    <citation type="submission" date="2018-05" db="EMBL/GenBank/DDBJ databases">
        <authorList>
            <person name="Lanie J.A."/>
            <person name="Ng W.-L."/>
            <person name="Kazmierczak K.M."/>
            <person name="Andrzejewski T.M."/>
            <person name="Davidsen T.M."/>
            <person name="Wayne K.J."/>
            <person name="Tettelin H."/>
            <person name="Glass J.I."/>
            <person name="Rusch D."/>
            <person name="Podicherti R."/>
            <person name="Tsui H.-C.T."/>
            <person name="Winkler M.E."/>
        </authorList>
    </citation>
    <scope>NUCLEOTIDE SEQUENCE</scope>
</reference>
<dbReference type="InterPro" id="IPR013766">
    <property type="entry name" value="Thioredoxin_domain"/>
</dbReference>
<feature type="domain" description="Thioredoxin" evidence="5">
    <location>
        <begin position="25"/>
        <end position="148"/>
    </location>
</feature>
<keyword evidence="1" id="KW-0813">Transport</keyword>
<evidence type="ECO:0000256" key="1">
    <source>
        <dbReference type="ARBA" id="ARBA00022448"/>
    </source>
</evidence>
<dbReference type="Pfam" id="PF00085">
    <property type="entry name" value="Thioredoxin"/>
    <property type="match status" value="1"/>
</dbReference>
<evidence type="ECO:0000259" key="5">
    <source>
        <dbReference type="PROSITE" id="PS51352"/>
    </source>
</evidence>
<dbReference type="PANTHER" id="PTHR45663">
    <property type="entry name" value="GEO12009P1"/>
    <property type="match status" value="1"/>
</dbReference>
<dbReference type="PROSITE" id="PS00194">
    <property type="entry name" value="THIOREDOXIN_1"/>
    <property type="match status" value="1"/>
</dbReference>
<accession>A0A381N8U5</accession>
<dbReference type="GO" id="GO:0015035">
    <property type="term" value="F:protein-disulfide reductase activity"/>
    <property type="evidence" value="ECO:0007669"/>
    <property type="project" value="InterPro"/>
</dbReference>
<evidence type="ECO:0000256" key="2">
    <source>
        <dbReference type="ARBA" id="ARBA00022982"/>
    </source>
</evidence>
<dbReference type="GO" id="GO:0005737">
    <property type="term" value="C:cytoplasm"/>
    <property type="evidence" value="ECO:0007669"/>
    <property type="project" value="TreeGrafter"/>
</dbReference>
<dbReference type="AlphaFoldDB" id="A0A381N8U5"/>
<dbReference type="EMBL" id="UINC01000194">
    <property type="protein sequence ID" value="SUZ50879.1"/>
    <property type="molecule type" value="Genomic_DNA"/>
</dbReference>
<protein>
    <recommendedName>
        <fullName evidence="5">Thioredoxin domain-containing protein</fullName>
    </recommendedName>
</protein>
<dbReference type="PROSITE" id="PS51352">
    <property type="entry name" value="THIOREDOXIN_2"/>
    <property type="match status" value="1"/>
</dbReference>
<evidence type="ECO:0000313" key="6">
    <source>
        <dbReference type="EMBL" id="SUZ50879.1"/>
    </source>
</evidence>
<dbReference type="PRINTS" id="PR00421">
    <property type="entry name" value="THIOREDOXIN"/>
</dbReference>
<dbReference type="PANTHER" id="PTHR45663:SF11">
    <property type="entry name" value="GEO12009P1"/>
    <property type="match status" value="1"/>
</dbReference>
<name>A0A381N8U5_9ZZZZ</name>
<evidence type="ECO:0000256" key="4">
    <source>
        <dbReference type="ARBA" id="ARBA00023284"/>
    </source>
</evidence>
<dbReference type="Gene3D" id="3.40.30.10">
    <property type="entry name" value="Glutaredoxin"/>
    <property type="match status" value="1"/>
</dbReference>
<gene>
    <name evidence="6" type="ORF">METZ01_LOCUS3733</name>
</gene>
<keyword evidence="4" id="KW-0676">Redox-active center</keyword>
<keyword evidence="2" id="KW-0249">Electron transport</keyword>
<sequence length="148" mass="16544">MPPLADQSVSLRCQFCEKLNRVEVFGSGHQTPCSNCTKPILLDRPVNVSQDDFDETVLAASVPVLVDFYADWCAPCKMVAPLVDELAREQSGRMLVVKIDTDRAANISERYSIRSIPTLVLFKEGKEIDRSMGFEPERVRILVEEAVA</sequence>
<dbReference type="InterPro" id="IPR005746">
    <property type="entry name" value="Thioredoxin"/>
</dbReference>
<dbReference type="InterPro" id="IPR036249">
    <property type="entry name" value="Thioredoxin-like_sf"/>
</dbReference>
<dbReference type="InterPro" id="IPR017937">
    <property type="entry name" value="Thioredoxin_CS"/>
</dbReference>
<evidence type="ECO:0000256" key="3">
    <source>
        <dbReference type="ARBA" id="ARBA00023157"/>
    </source>
</evidence>
<dbReference type="NCBIfam" id="TIGR01068">
    <property type="entry name" value="thioredoxin"/>
    <property type="match status" value="1"/>
</dbReference>